<protein>
    <submittedName>
        <fullName evidence="2">Glycosyl transferase family 2</fullName>
    </submittedName>
</protein>
<dbReference type="Proteomes" id="UP000295499">
    <property type="component" value="Unassembled WGS sequence"/>
</dbReference>
<keyword evidence="3" id="KW-1185">Reference proteome</keyword>
<dbReference type="Gene3D" id="3.90.550.10">
    <property type="entry name" value="Spore Coat Polysaccharide Biosynthesis Protein SpsA, Chain A"/>
    <property type="match status" value="1"/>
</dbReference>
<gene>
    <name evidence="2" type="ORF">CLV32_0342</name>
</gene>
<dbReference type="SUPFAM" id="SSF53448">
    <property type="entry name" value="Nucleotide-diphospho-sugar transferases"/>
    <property type="match status" value="1"/>
</dbReference>
<dbReference type="InterPro" id="IPR029044">
    <property type="entry name" value="Nucleotide-diphossugar_trans"/>
</dbReference>
<evidence type="ECO:0000313" key="3">
    <source>
        <dbReference type="Proteomes" id="UP000295499"/>
    </source>
</evidence>
<dbReference type="EMBL" id="SNWM01000001">
    <property type="protein sequence ID" value="TDO24055.1"/>
    <property type="molecule type" value="Genomic_DNA"/>
</dbReference>
<keyword evidence="2" id="KW-0808">Transferase</keyword>
<evidence type="ECO:0000313" key="2">
    <source>
        <dbReference type="EMBL" id="TDO24055.1"/>
    </source>
</evidence>
<comment type="caution">
    <text evidence="2">The sequence shown here is derived from an EMBL/GenBank/DDBJ whole genome shotgun (WGS) entry which is preliminary data.</text>
</comment>
<name>A0A4R6IQ16_9SPHI</name>
<dbReference type="RefSeq" id="WP_133551721.1">
    <property type="nucleotide sequence ID" value="NZ_SNWM01000001.1"/>
</dbReference>
<sequence length="259" mass="31288">MSIFNNVSLLITHYNRSSSLERLLLRFQELDFHFHEIVVSDDGSKPEHLERLKEMQLSYNYILVTTLKNKGLGNNINKGQDRVSAKYTLYVQEDFVPKDLFKTEFAASLSMMEENEQFDMTRYYAYFKYPYLKPYRGNFSEMIFSSWPWYTGYRKFYYYSDHPHLRRSNFYEKFGRYAEGIPVERTEYRMMMSFIQHKGKALFYNDINGLFSQENSSSEPSTVQRNYWRNTKNPLIVVIKHSYRYLKFHLDFHLQNKSV</sequence>
<accession>A0A4R6IQ16</accession>
<dbReference type="Pfam" id="PF00535">
    <property type="entry name" value="Glycos_transf_2"/>
    <property type="match status" value="1"/>
</dbReference>
<dbReference type="InterPro" id="IPR001173">
    <property type="entry name" value="Glyco_trans_2-like"/>
</dbReference>
<dbReference type="OrthoDB" id="744361at2"/>
<evidence type="ECO:0000259" key="1">
    <source>
        <dbReference type="Pfam" id="PF00535"/>
    </source>
</evidence>
<reference evidence="2 3" key="1">
    <citation type="submission" date="2019-03" db="EMBL/GenBank/DDBJ databases">
        <title>Genomic Encyclopedia of Archaeal and Bacterial Type Strains, Phase II (KMG-II): from individual species to whole genera.</title>
        <authorList>
            <person name="Goeker M."/>
        </authorList>
    </citation>
    <scope>NUCLEOTIDE SEQUENCE [LARGE SCALE GENOMIC DNA]</scope>
    <source>
        <strain evidence="2 3">DSM 19034</strain>
    </source>
</reference>
<proteinExistence type="predicted"/>
<dbReference type="CDD" id="cd00761">
    <property type="entry name" value="Glyco_tranf_GTA_type"/>
    <property type="match status" value="1"/>
</dbReference>
<dbReference type="AlphaFoldDB" id="A0A4R6IQ16"/>
<organism evidence="2 3">
    <name type="scientific">Pedobacter duraquae</name>
    <dbReference type="NCBI Taxonomy" id="425511"/>
    <lineage>
        <taxon>Bacteria</taxon>
        <taxon>Pseudomonadati</taxon>
        <taxon>Bacteroidota</taxon>
        <taxon>Sphingobacteriia</taxon>
        <taxon>Sphingobacteriales</taxon>
        <taxon>Sphingobacteriaceae</taxon>
        <taxon>Pedobacter</taxon>
    </lineage>
</organism>
<dbReference type="GO" id="GO:0016740">
    <property type="term" value="F:transferase activity"/>
    <property type="evidence" value="ECO:0007669"/>
    <property type="project" value="UniProtKB-KW"/>
</dbReference>
<feature type="domain" description="Glycosyltransferase 2-like" evidence="1">
    <location>
        <begin position="8"/>
        <end position="136"/>
    </location>
</feature>